<dbReference type="Gene3D" id="4.10.240.10">
    <property type="entry name" value="Zn(2)-C6 fungal-type DNA-binding domain"/>
    <property type="match status" value="1"/>
</dbReference>
<dbReference type="SMART" id="SM00066">
    <property type="entry name" value="GAL4"/>
    <property type="match status" value="1"/>
</dbReference>
<evidence type="ECO:0000256" key="2">
    <source>
        <dbReference type="ARBA" id="ARBA00023242"/>
    </source>
</evidence>
<dbReference type="InterPro" id="IPR050613">
    <property type="entry name" value="Sec_Metabolite_Reg"/>
</dbReference>
<dbReference type="PROSITE" id="PS50048">
    <property type="entry name" value="ZN2_CY6_FUNGAL_2"/>
    <property type="match status" value="1"/>
</dbReference>
<keyword evidence="5" id="KW-1185">Reference proteome</keyword>
<comment type="subcellular location">
    <subcellularLocation>
        <location evidence="1">Nucleus</location>
    </subcellularLocation>
</comment>
<name>A0A448YMT8_BRENA</name>
<dbReference type="InterPro" id="IPR001138">
    <property type="entry name" value="Zn2Cys6_DnaBD"/>
</dbReference>
<dbReference type="SUPFAM" id="SSF57701">
    <property type="entry name" value="Zn2/Cys6 DNA-binding domain"/>
    <property type="match status" value="1"/>
</dbReference>
<evidence type="ECO:0000256" key="1">
    <source>
        <dbReference type="ARBA" id="ARBA00004123"/>
    </source>
</evidence>
<dbReference type="OrthoDB" id="3986994at2759"/>
<dbReference type="CDD" id="cd00067">
    <property type="entry name" value="GAL4"/>
    <property type="match status" value="1"/>
</dbReference>
<accession>A0A448YMT8</accession>
<dbReference type="Pfam" id="PF00172">
    <property type="entry name" value="Zn_clus"/>
    <property type="match status" value="1"/>
</dbReference>
<dbReference type="AlphaFoldDB" id="A0A448YMT8"/>
<protein>
    <submittedName>
        <fullName evidence="4">DEKNAAC103215</fullName>
    </submittedName>
</protein>
<dbReference type="PROSITE" id="PS00463">
    <property type="entry name" value="ZN2_CY6_FUNGAL_1"/>
    <property type="match status" value="1"/>
</dbReference>
<keyword evidence="2" id="KW-0539">Nucleus</keyword>
<dbReference type="PANTHER" id="PTHR31001">
    <property type="entry name" value="UNCHARACTERIZED TRANSCRIPTIONAL REGULATORY PROTEIN"/>
    <property type="match status" value="1"/>
</dbReference>
<dbReference type="STRING" id="13370.A0A448YMT8"/>
<organism evidence="4 5">
    <name type="scientific">Brettanomyces naardenensis</name>
    <name type="common">Yeast</name>
    <dbReference type="NCBI Taxonomy" id="13370"/>
    <lineage>
        <taxon>Eukaryota</taxon>
        <taxon>Fungi</taxon>
        <taxon>Dikarya</taxon>
        <taxon>Ascomycota</taxon>
        <taxon>Saccharomycotina</taxon>
        <taxon>Pichiomycetes</taxon>
        <taxon>Pichiales</taxon>
        <taxon>Pichiaceae</taxon>
        <taxon>Brettanomyces</taxon>
    </lineage>
</organism>
<dbReference type="Proteomes" id="UP000290900">
    <property type="component" value="Unassembled WGS sequence"/>
</dbReference>
<evidence type="ECO:0000259" key="3">
    <source>
        <dbReference type="PROSITE" id="PS50048"/>
    </source>
</evidence>
<sequence>MIVPRPRKRRNRKSIVCVQCKRRKIRCDRKQPCAHCGKIGLKCEYKAEPPSKVGQTQKRTPAHDIPLGSYGLSGNPVSVEMDTIKASALSPLDTKLELRRIKSSITLTKPSRTTILGPSSRCWLLYSMPDLRSLLSGFSGTISREKHLWKSMHKSNSHLEELGGPSDEGVAIAAVSNVICPNYYAFQERLLYFENSLNSLLLSGLIPMDMVRSLFLAYFEVREGSLVVRFRKPEKAYCYADISLITAVIYVTVIFTQNSQTQFNYQLTATADDLSSLAMTLLNVSHFRRKKTHQALLSLIVLGSGLFVYDNSEGMNEQLGTYPMFQLCLDLCYQMGLYAEPDTTNVVVLKDRQTVKARELSCLEIRQLWSYMQTEDAFYSLKMGTPLLINYDFCAGFHRNSDRFFERKKEQGVVLMRELSVLANAPKPVSIRDILNMVHKVLEFCYQIPVSLLSPVGTTGDLDELAYLLKQKIIFLGSLQFLCRMVIVAVKDYYQEENTLHDISREMYRQLLISAVALLYHIKCICDGRSAFGRDGNGKYFVYFKDVLSGALGQGFMIWLMFFIQCTTGNAEVTKEFGYHTAASGFNRKDYSADLNLCTLERALYHDLNNEHTELAHVIFRRLVSSSELMAFSSSLYDTLRQNEVMKSSLNSFLTLKQVIVWAYVAQTAGECKSELKSKQMSFFDVVKRTRAKVEADFSSGRLDEMKFISEGSQLQSLLDSMFDDQDWLNMADFDPGLLFKSS</sequence>
<evidence type="ECO:0000313" key="4">
    <source>
        <dbReference type="EMBL" id="VEU22207.1"/>
    </source>
</evidence>
<dbReference type="InterPro" id="IPR036864">
    <property type="entry name" value="Zn2-C6_fun-type_DNA-bd_sf"/>
</dbReference>
<dbReference type="GO" id="GO:0000981">
    <property type="term" value="F:DNA-binding transcription factor activity, RNA polymerase II-specific"/>
    <property type="evidence" value="ECO:0007669"/>
    <property type="project" value="InterPro"/>
</dbReference>
<proteinExistence type="predicted"/>
<dbReference type="FunCoup" id="A0A448YMT8">
    <property type="interactions" value="1363"/>
</dbReference>
<reference evidence="4 5" key="1">
    <citation type="submission" date="2018-12" db="EMBL/GenBank/DDBJ databases">
        <authorList>
            <person name="Tiukova I."/>
            <person name="Dainat J."/>
        </authorList>
    </citation>
    <scope>NUCLEOTIDE SEQUENCE [LARGE SCALE GENOMIC DNA]</scope>
</reference>
<dbReference type="InParanoid" id="A0A448YMT8"/>
<dbReference type="GO" id="GO:0005634">
    <property type="term" value="C:nucleus"/>
    <property type="evidence" value="ECO:0007669"/>
    <property type="project" value="UniProtKB-SubCell"/>
</dbReference>
<feature type="domain" description="Zn(2)-C6 fungal-type" evidence="3">
    <location>
        <begin position="16"/>
        <end position="45"/>
    </location>
</feature>
<dbReference type="GO" id="GO:0008270">
    <property type="term" value="F:zinc ion binding"/>
    <property type="evidence" value="ECO:0007669"/>
    <property type="project" value="InterPro"/>
</dbReference>
<dbReference type="EMBL" id="CAACVR010000020">
    <property type="protein sequence ID" value="VEU22207.1"/>
    <property type="molecule type" value="Genomic_DNA"/>
</dbReference>
<gene>
    <name evidence="4" type="ORF">BRENAR_LOCUS2939</name>
</gene>
<evidence type="ECO:0000313" key="5">
    <source>
        <dbReference type="Proteomes" id="UP000290900"/>
    </source>
</evidence>